<dbReference type="InterPro" id="IPR029063">
    <property type="entry name" value="SAM-dependent_MTases_sf"/>
</dbReference>
<keyword evidence="6" id="KW-0680">Restriction system</keyword>
<name>A0A291DD72_9MICC</name>
<keyword evidence="10" id="KW-0378">Hydrolase</keyword>
<evidence type="ECO:0000259" key="9">
    <source>
        <dbReference type="Pfam" id="PF12161"/>
    </source>
</evidence>
<dbReference type="Pfam" id="PF12161">
    <property type="entry name" value="HsdM_N"/>
    <property type="match status" value="1"/>
</dbReference>
<keyword evidence="10" id="KW-0255">Endonuclease</keyword>
<dbReference type="REBASE" id="222070">
    <property type="entry name" value="M.Rmu369I"/>
</dbReference>
<dbReference type="InterPro" id="IPR003356">
    <property type="entry name" value="DNA_methylase_A-5"/>
</dbReference>
<dbReference type="InterPro" id="IPR038333">
    <property type="entry name" value="T1MK-like_N_sf"/>
</dbReference>
<dbReference type="GO" id="GO:0003677">
    <property type="term" value="F:DNA binding"/>
    <property type="evidence" value="ECO:0007669"/>
    <property type="project" value="InterPro"/>
</dbReference>
<dbReference type="PRINTS" id="PR00507">
    <property type="entry name" value="N12N6MTFRASE"/>
</dbReference>
<evidence type="ECO:0000313" key="11">
    <source>
        <dbReference type="Proteomes" id="UP000218628"/>
    </source>
</evidence>
<dbReference type="AlphaFoldDB" id="A0A291DD72"/>
<dbReference type="PANTHER" id="PTHR42998:SF1">
    <property type="entry name" value="TYPE I RESTRICTION ENZYME HINDI METHYLASE SUBUNIT"/>
    <property type="match status" value="1"/>
</dbReference>
<organism evidence="10 11">
    <name type="scientific">Rothia mucilaginosa</name>
    <dbReference type="NCBI Taxonomy" id="43675"/>
    <lineage>
        <taxon>Bacteria</taxon>
        <taxon>Bacillati</taxon>
        <taxon>Actinomycetota</taxon>
        <taxon>Actinomycetes</taxon>
        <taxon>Micrococcales</taxon>
        <taxon>Micrococcaceae</taxon>
        <taxon>Rothia</taxon>
    </lineage>
</organism>
<dbReference type="EC" id="2.1.1.72" evidence="2"/>
<evidence type="ECO:0000256" key="4">
    <source>
        <dbReference type="ARBA" id="ARBA00022679"/>
    </source>
</evidence>
<dbReference type="InterPro" id="IPR052916">
    <property type="entry name" value="Type-I_RE_MTase_Subunit"/>
</dbReference>
<keyword evidence="4" id="KW-0808">Transferase</keyword>
<dbReference type="EMBL" id="CP023510">
    <property type="protein sequence ID" value="ATF62442.1"/>
    <property type="molecule type" value="Genomic_DNA"/>
</dbReference>
<dbReference type="GO" id="GO:0009007">
    <property type="term" value="F:site-specific DNA-methyltransferase (adenine-specific) activity"/>
    <property type="evidence" value="ECO:0007669"/>
    <property type="project" value="UniProtKB-EC"/>
</dbReference>
<dbReference type="GO" id="GO:0004519">
    <property type="term" value="F:endonuclease activity"/>
    <property type="evidence" value="ECO:0007669"/>
    <property type="project" value="UniProtKB-KW"/>
</dbReference>
<dbReference type="Gene3D" id="1.20.1260.30">
    <property type="match status" value="1"/>
</dbReference>
<dbReference type="GO" id="GO:0032259">
    <property type="term" value="P:methylation"/>
    <property type="evidence" value="ECO:0007669"/>
    <property type="project" value="UniProtKB-KW"/>
</dbReference>
<feature type="domain" description="DNA methylase adenine-specific" evidence="8">
    <location>
        <begin position="173"/>
        <end position="512"/>
    </location>
</feature>
<dbReference type="PANTHER" id="PTHR42998">
    <property type="entry name" value="TYPE I RESTRICTION ENZYME HINDVIIP M PROTEIN-RELATED"/>
    <property type="match status" value="1"/>
</dbReference>
<dbReference type="GO" id="GO:0008170">
    <property type="term" value="F:N-methyltransferase activity"/>
    <property type="evidence" value="ECO:0007669"/>
    <property type="project" value="InterPro"/>
</dbReference>
<dbReference type="RefSeq" id="WP_096740669.1">
    <property type="nucleotide sequence ID" value="NZ_CP023510.1"/>
</dbReference>
<evidence type="ECO:0000256" key="6">
    <source>
        <dbReference type="ARBA" id="ARBA00022747"/>
    </source>
</evidence>
<comment type="similarity">
    <text evidence="1">Belongs to the N(4)/N(6)-methyltransferase family.</text>
</comment>
<protein>
    <recommendedName>
        <fullName evidence="2">site-specific DNA-methyltransferase (adenine-specific)</fullName>
        <ecNumber evidence="2">2.1.1.72</ecNumber>
    </recommendedName>
</protein>
<reference evidence="11" key="1">
    <citation type="submission" date="2017-09" db="EMBL/GenBank/DDBJ databases">
        <title>FDA dAtabase for Regulatory Grade micrObial Sequences (FDA-ARGOS): Supporting development and validation of Infectious Disease Dx tests.</title>
        <authorList>
            <person name="Minogue T."/>
            <person name="Wolcott M."/>
            <person name="Wasieloski L."/>
            <person name="Aguilar W."/>
            <person name="Moore D."/>
            <person name="Tallon L."/>
            <person name="Sadzewicz L."/>
            <person name="Ott S."/>
            <person name="Zhao X."/>
            <person name="Nagaraj S."/>
            <person name="Vavikolanu K."/>
            <person name="Aluvathingal J."/>
            <person name="Nadendla S."/>
            <person name="Sichtig H."/>
        </authorList>
    </citation>
    <scope>NUCLEOTIDE SEQUENCE [LARGE SCALE GENOMIC DNA]</scope>
    <source>
        <strain evidence="11">FDAARGOS_369</strain>
    </source>
</reference>
<evidence type="ECO:0000259" key="8">
    <source>
        <dbReference type="Pfam" id="PF02384"/>
    </source>
</evidence>
<dbReference type="PROSITE" id="PS00092">
    <property type="entry name" value="N6_MTASE"/>
    <property type="match status" value="1"/>
</dbReference>
<accession>A0A291DD72</accession>
<evidence type="ECO:0000256" key="5">
    <source>
        <dbReference type="ARBA" id="ARBA00022691"/>
    </source>
</evidence>
<dbReference type="SUPFAM" id="SSF53335">
    <property type="entry name" value="S-adenosyl-L-methionine-dependent methyltransferases"/>
    <property type="match status" value="1"/>
</dbReference>
<keyword evidence="10" id="KW-0540">Nuclease</keyword>
<evidence type="ECO:0000256" key="2">
    <source>
        <dbReference type="ARBA" id="ARBA00011900"/>
    </source>
</evidence>
<keyword evidence="3" id="KW-0489">Methyltransferase</keyword>
<dbReference type="InterPro" id="IPR022749">
    <property type="entry name" value="D12N6_MeTrfase_N"/>
</dbReference>
<evidence type="ECO:0000256" key="7">
    <source>
        <dbReference type="ARBA" id="ARBA00047942"/>
    </source>
</evidence>
<dbReference type="Pfam" id="PF02384">
    <property type="entry name" value="N6_Mtase"/>
    <property type="match status" value="1"/>
</dbReference>
<sequence>MAKAPVSQGSGAPTTPAELAEMLWKSADILRGSMESGGYRDFMLGLIFLKYIGDTFDKAREDVQHMLTEEYGLEGEALAEELEEPSYYHARHAFYVPVGARWSDLVQQAKGDRVGELVDSAMDEIMAQNPPLQGALEPMYASEKVEQRTLAQVIDLLSNANFAAVRDGEHSSSKDVLGFVYEYFLGKFARAQGQKGGEFYTPTTVVNTLVGMIQPTSGRVYDPCCGSGGMFVQSNNFVHRAGGAFDDRSKGDQRVLAYGQERNQATWRLARLNLAIHGIDGSVGDRWRDTFVEDSHPGERFDYVLTNPPFNIKEWHRVEDDPRWVFGVPPKNNANFAWMQHVWSKLDVKGSAAVVMANGSLTADTGGQGGIRRAMVEGDAVAAVLVLPPNMFTTTSSPACVWLLSKDKSAGVNGSVDRSGQVLFMDARSMGHMVSRTERVFSEEDIAKIANTWCAWRGMSSMYHADGSLVKAGEEPTAGVYEDEAGFCFSASLEDVREQDFVLTPGRYVGSAVSEGESTQELDARIAGLREQLLEQFAESERLGAVVREQLASLDLEGGEEDE</sequence>
<evidence type="ECO:0000313" key="10">
    <source>
        <dbReference type="EMBL" id="ATF62442.1"/>
    </source>
</evidence>
<comment type="catalytic activity">
    <reaction evidence="7">
        <text>a 2'-deoxyadenosine in DNA + S-adenosyl-L-methionine = an N(6)-methyl-2'-deoxyadenosine in DNA + S-adenosyl-L-homocysteine + H(+)</text>
        <dbReference type="Rhea" id="RHEA:15197"/>
        <dbReference type="Rhea" id="RHEA-COMP:12418"/>
        <dbReference type="Rhea" id="RHEA-COMP:12419"/>
        <dbReference type="ChEBI" id="CHEBI:15378"/>
        <dbReference type="ChEBI" id="CHEBI:57856"/>
        <dbReference type="ChEBI" id="CHEBI:59789"/>
        <dbReference type="ChEBI" id="CHEBI:90615"/>
        <dbReference type="ChEBI" id="CHEBI:90616"/>
        <dbReference type="EC" id="2.1.1.72"/>
    </reaction>
</comment>
<dbReference type="GO" id="GO:0009307">
    <property type="term" value="P:DNA restriction-modification system"/>
    <property type="evidence" value="ECO:0007669"/>
    <property type="project" value="UniProtKB-KW"/>
</dbReference>
<dbReference type="InterPro" id="IPR002052">
    <property type="entry name" value="DNA_methylase_N6_adenine_CS"/>
</dbReference>
<feature type="domain" description="N6 adenine-specific DNA methyltransferase N-terminal" evidence="9">
    <location>
        <begin position="19"/>
        <end position="156"/>
    </location>
</feature>
<evidence type="ECO:0000256" key="3">
    <source>
        <dbReference type="ARBA" id="ARBA00022603"/>
    </source>
</evidence>
<evidence type="ECO:0000256" key="1">
    <source>
        <dbReference type="ARBA" id="ARBA00006594"/>
    </source>
</evidence>
<gene>
    <name evidence="10" type="ORF">CO690_01615</name>
</gene>
<dbReference type="Proteomes" id="UP000218628">
    <property type="component" value="Chromosome"/>
</dbReference>
<proteinExistence type="inferred from homology"/>
<dbReference type="Gene3D" id="3.40.50.150">
    <property type="entry name" value="Vaccinia Virus protein VP39"/>
    <property type="match status" value="1"/>
</dbReference>
<keyword evidence="5" id="KW-0949">S-adenosyl-L-methionine</keyword>